<evidence type="ECO:0000313" key="4">
    <source>
        <dbReference type="EMBL" id="GGC31513.1"/>
    </source>
</evidence>
<sequence length="110" mass="12491">MIQQANDQNLEEILKNNENIIIKFQADWCGICKAIAPEFEKIAEQNSENVSFFEINAPDNPKARMLAGVYSLPFFASFKNGELVEKMATSDKKKILSMIKEVESLNPELH</sequence>
<reference evidence="5" key="1">
    <citation type="journal article" date="2019" name="Int. J. Syst. Evol. Microbiol.">
        <title>The Global Catalogue of Microorganisms (GCM) 10K type strain sequencing project: providing services to taxonomists for standard genome sequencing and annotation.</title>
        <authorList>
            <consortium name="The Broad Institute Genomics Platform"/>
            <consortium name="The Broad Institute Genome Sequencing Center for Infectious Disease"/>
            <person name="Wu L."/>
            <person name="Ma J."/>
        </authorList>
    </citation>
    <scope>NUCLEOTIDE SEQUENCE [LARGE SCALE GENOMIC DNA]</scope>
    <source>
        <strain evidence="5">CGMCC 1.10832</strain>
    </source>
</reference>
<keyword evidence="5" id="KW-1185">Reference proteome</keyword>
<name>A0ABQ1LXI2_9BACT</name>
<dbReference type="PANTHER" id="PTHR46115">
    <property type="entry name" value="THIOREDOXIN-LIKE PROTEIN 1"/>
    <property type="match status" value="1"/>
</dbReference>
<dbReference type="PROSITE" id="PS51352">
    <property type="entry name" value="THIOREDOXIN_2"/>
    <property type="match status" value="1"/>
</dbReference>
<evidence type="ECO:0000313" key="5">
    <source>
        <dbReference type="Proteomes" id="UP000636010"/>
    </source>
</evidence>
<comment type="caution">
    <text evidence="4">The sequence shown here is derived from an EMBL/GenBank/DDBJ whole genome shotgun (WGS) entry which is preliminary data.</text>
</comment>
<protein>
    <recommendedName>
        <fullName evidence="2">Thioredoxin</fullName>
    </recommendedName>
</protein>
<evidence type="ECO:0000256" key="1">
    <source>
        <dbReference type="ARBA" id="ARBA00023157"/>
    </source>
</evidence>
<gene>
    <name evidence="4" type="ORF">GCM10011506_16230</name>
</gene>
<dbReference type="InterPro" id="IPR005746">
    <property type="entry name" value="Thioredoxin"/>
</dbReference>
<dbReference type="EMBL" id="BMEC01000004">
    <property type="protein sequence ID" value="GGC31513.1"/>
    <property type="molecule type" value="Genomic_DNA"/>
</dbReference>
<comment type="similarity">
    <text evidence="2">Belongs to the thioredoxin family.</text>
</comment>
<organism evidence="4 5">
    <name type="scientific">Marivirga lumbricoides</name>
    <dbReference type="NCBI Taxonomy" id="1046115"/>
    <lineage>
        <taxon>Bacteria</taxon>
        <taxon>Pseudomonadati</taxon>
        <taxon>Bacteroidota</taxon>
        <taxon>Cytophagia</taxon>
        <taxon>Cytophagales</taxon>
        <taxon>Marivirgaceae</taxon>
        <taxon>Marivirga</taxon>
    </lineage>
</organism>
<dbReference type="PIRSF" id="PIRSF000077">
    <property type="entry name" value="Thioredoxin"/>
    <property type="match status" value="1"/>
</dbReference>
<feature type="domain" description="Thioredoxin" evidence="3">
    <location>
        <begin position="1"/>
        <end position="104"/>
    </location>
</feature>
<dbReference type="InterPro" id="IPR013766">
    <property type="entry name" value="Thioredoxin_domain"/>
</dbReference>
<accession>A0ABQ1LXI2</accession>
<dbReference type="SUPFAM" id="SSF52833">
    <property type="entry name" value="Thioredoxin-like"/>
    <property type="match status" value="1"/>
</dbReference>
<evidence type="ECO:0000256" key="2">
    <source>
        <dbReference type="PIRNR" id="PIRNR000077"/>
    </source>
</evidence>
<dbReference type="RefSeq" id="WP_188462132.1">
    <property type="nucleotide sequence ID" value="NZ_BAABHU010000004.1"/>
</dbReference>
<evidence type="ECO:0000259" key="3">
    <source>
        <dbReference type="PROSITE" id="PS51352"/>
    </source>
</evidence>
<dbReference type="InterPro" id="IPR036249">
    <property type="entry name" value="Thioredoxin-like_sf"/>
</dbReference>
<dbReference type="CDD" id="cd02947">
    <property type="entry name" value="TRX_family"/>
    <property type="match status" value="1"/>
</dbReference>
<dbReference type="Pfam" id="PF00085">
    <property type="entry name" value="Thioredoxin"/>
    <property type="match status" value="1"/>
</dbReference>
<dbReference type="Proteomes" id="UP000636010">
    <property type="component" value="Unassembled WGS sequence"/>
</dbReference>
<dbReference type="Gene3D" id="3.40.30.10">
    <property type="entry name" value="Glutaredoxin"/>
    <property type="match status" value="1"/>
</dbReference>
<proteinExistence type="inferred from homology"/>
<keyword evidence="1" id="KW-1015">Disulfide bond</keyword>